<reference evidence="3" key="1">
    <citation type="submission" date="2023-05" db="EMBL/GenBank/DDBJ databases">
        <title>Metabolic capabilities are highly conserved among human nasal-associated Corynebacterium species in pangenomic analyses.</title>
        <authorList>
            <person name="Tran T.H."/>
            <person name="Roberts A.Q."/>
            <person name="Escapa I.F."/>
            <person name="Gao W."/>
            <person name="Conlan S."/>
            <person name="Kong H."/>
            <person name="Segre J.A."/>
            <person name="Kelly M.S."/>
            <person name="Lemon K.P."/>
        </authorList>
    </citation>
    <scope>NUCLEOTIDE SEQUENCE</scope>
    <source>
        <strain evidence="3">KPL2654</strain>
    </source>
</reference>
<evidence type="ECO:0000313" key="4">
    <source>
        <dbReference type="Proteomes" id="UP001226160"/>
    </source>
</evidence>
<dbReference type="Proteomes" id="UP001226160">
    <property type="component" value="Unassembled WGS sequence"/>
</dbReference>
<feature type="region of interest" description="Disordered" evidence="1">
    <location>
        <begin position="228"/>
        <end position="264"/>
    </location>
</feature>
<dbReference type="RefSeq" id="WP_284589971.1">
    <property type="nucleotide sequence ID" value="NZ_JASNVP010000009.1"/>
</dbReference>
<evidence type="ECO:0000259" key="2">
    <source>
        <dbReference type="Pfam" id="PF21722"/>
    </source>
</evidence>
<feature type="region of interest" description="Disordered" evidence="1">
    <location>
        <begin position="102"/>
        <end position="205"/>
    </location>
</feature>
<dbReference type="InterPro" id="IPR049304">
    <property type="entry name" value="Gly_rich_dom"/>
</dbReference>
<organism evidence="3 4">
    <name type="scientific">Corynebacterium propinquum</name>
    <dbReference type="NCBI Taxonomy" id="43769"/>
    <lineage>
        <taxon>Bacteria</taxon>
        <taxon>Bacillati</taxon>
        <taxon>Actinomycetota</taxon>
        <taxon>Actinomycetes</taxon>
        <taxon>Mycobacteriales</taxon>
        <taxon>Corynebacteriaceae</taxon>
        <taxon>Corynebacterium</taxon>
    </lineage>
</organism>
<comment type="caution">
    <text evidence="3">The sequence shown here is derived from an EMBL/GenBank/DDBJ whole genome shotgun (WGS) entry which is preliminary data.</text>
</comment>
<sequence>MPVFTAMTPESVHLGDKHIGALLAGDKLVYNRVEEWRKTTPGTLAMDIPEWASFMSILISGGGASGGYDATSNWVGGGGGGGQLRLLTVDLVENPGTRASVTVGSGGRALTSRRASGNNGGWTRFNGWNPQSTWTANGGTPITTGNNRDGGDDGWNSLPENEARYLNRAPGSRYRPQSGGSAGDLSANDGQMGGGGGMLRSTLGGRRSGAGGDGFAIIHFFGVDPTTSRLTGGLMPPSDGGTPSTPPDTAPQNNPESGGRDMGGWKIDVEYKAGDTVMIAGSPYRILKDHTSSLELHPASGGIAGEYIEEI</sequence>
<evidence type="ECO:0000313" key="3">
    <source>
        <dbReference type="EMBL" id="MDK4326796.1"/>
    </source>
</evidence>
<evidence type="ECO:0000256" key="1">
    <source>
        <dbReference type="SAM" id="MobiDB-lite"/>
    </source>
</evidence>
<protein>
    <recommendedName>
        <fullName evidence="2">Glycine-rich domain-containing protein</fullName>
    </recommendedName>
</protein>
<dbReference type="EMBL" id="JASNVP010000009">
    <property type="protein sequence ID" value="MDK4326796.1"/>
    <property type="molecule type" value="Genomic_DNA"/>
</dbReference>
<dbReference type="Gene3D" id="2.10.10.20">
    <property type="entry name" value="Carbohydrate-binding module superfamily 5/12"/>
    <property type="match status" value="1"/>
</dbReference>
<accession>A0AAP4BWN5</accession>
<feature type="domain" description="Glycine-rich" evidence="2">
    <location>
        <begin position="39"/>
        <end position="259"/>
    </location>
</feature>
<feature type="compositionally biased region" description="Polar residues" evidence="1">
    <location>
        <begin position="126"/>
        <end position="147"/>
    </location>
</feature>
<name>A0AAP4BWN5_9CORY</name>
<gene>
    <name evidence="3" type="ORF">QPX54_09815</name>
</gene>
<proteinExistence type="predicted"/>
<dbReference type="Pfam" id="PF21722">
    <property type="entry name" value="Gly_rich_2"/>
    <property type="match status" value="1"/>
</dbReference>
<dbReference type="AlphaFoldDB" id="A0AAP4BWN5"/>